<protein>
    <submittedName>
        <fullName evidence="3">Uncharacterized protein</fullName>
    </submittedName>
</protein>
<evidence type="ECO:0000313" key="3">
    <source>
        <dbReference type="EMBL" id="KAH3890302.1"/>
    </source>
</evidence>
<accession>A0A9D4N5W9</accession>
<organism evidence="3 4">
    <name type="scientific">Dreissena polymorpha</name>
    <name type="common">Zebra mussel</name>
    <name type="synonym">Mytilus polymorpha</name>
    <dbReference type="NCBI Taxonomy" id="45954"/>
    <lineage>
        <taxon>Eukaryota</taxon>
        <taxon>Metazoa</taxon>
        <taxon>Spiralia</taxon>
        <taxon>Lophotrochozoa</taxon>
        <taxon>Mollusca</taxon>
        <taxon>Bivalvia</taxon>
        <taxon>Autobranchia</taxon>
        <taxon>Heteroconchia</taxon>
        <taxon>Euheterodonta</taxon>
        <taxon>Imparidentia</taxon>
        <taxon>Neoheterodontei</taxon>
        <taxon>Myida</taxon>
        <taxon>Dreissenoidea</taxon>
        <taxon>Dreissenidae</taxon>
        <taxon>Dreissena</taxon>
    </lineage>
</organism>
<evidence type="ECO:0000256" key="1">
    <source>
        <dbReference type="SAM" id="Coils"/>
    </source>
</evidence>
<proteinExistence type="predicted"/>
<reference evidence="3" key="2">
    <citation type="submission" date="2020-11" db="EMBL/GenBank/DDBJ databases">
        <authorList>
            <person name="McCartney M.A."/>
            <person name="Auch B."/>
            <person name="Kono T."/>
            <person name="Mallez S."/>
            <person name="Becker A."/>
            <person name="Gohl D.M."/>
            <person name="Silverstein K.A.T."/>
            <person name="Koren S."/>
            <person name="Bechman K.B."/>
            <person name="Herman A."/>
            <person name="Abrahante J.E."/>
            <person name="Garbe J."/>
        </authorList>
    </citation>
    <scope>NUCLEOTIDE SEQUENCE</scope>
    <source>
        <strain evidence="3">Duluth1</strain>
        <tissue evidence="3">Whole animal</tissue>
    </source>
</reference>
<dbReference type="AlphaFoldDB" id="A0A9D4N5W9"/>
<reference evidence="3" key="1">
    <citation type="journal article" date="2019" name="bioRxiv">
        <title>The Genome of the Zebra Mussel, Dreissena polymorpha: A Resource for Invasive Species Research.</title>
        <authorList>
            <person name="McCartney M.A."/>
            <person name="Auch B."/>
            <person name="Kono T."/>
            <person name="Mallez S."/>
            <person name="Zhang Y."/>
            <person name="Obille A."/>
            <person name="Becker A."/>
            <person name="Abrahante J.E."/>
            <person name="Garbe J."/>
            <person name="Badalamenti J.P."/>
            <person name="Herman A."/>
            <person name="Mangelson H."/>
            <person name="Liachko I."/>
            <person name="Sullivan S."/>
            <person name="Sone E.D."/>
            <person name="Koren S."/>
            <person name="Silverstein K.A.T."/>
            <person name="Beckman K.B."/>
            <person name="Gohl D.M."/>
        </authorList>
    </citation>
    <scope>NUCLEOTIDE SEQUENCE</scope>
    <source>
        <strain evidence="3">Duluth1</strain>
        <tissue evidence="3">Whole animal</tissue>
    </source>
</reference>
<keyword evidence="1" id="KW-0175">Coiled coil</keyword>
<dbReference type="InterPro" id="IPR004244">
    <property type="entry name" value="Transposase_22"/>
</dbReference>
<sequence>MSNFFETPDRTRNSKRALSSPDNELINDLKRPNYFPANMESPITPSPGETTLTLSEDAIQKISDTLVATFRTHIESIVENVVSSVMSKFNSKLEALEQANTLLITENSDLKANISRLESKLDDQEQYSRRNLVRVSGIQENQSENTDDLIIKLSDAIGSGLSLTEIDRSHRVGKPNPSKPRDIIVKFTSYRARQKVYLSRSKLKDVGYNKTFINEDLTAKRSSLLFNARALVKSGRLLGAWSSDGTILIKDSKSKIHRVNNNDYLNSFRSDDSNR</sequence>
<dbReference type="Gene3D" id="3.30.70.1820">
    <property type="entry name" value="L1 transposable element, RRM domain"/>
    <property type="match status" value="1"/>
</dbReference>
<name>A0A9D4N5W9_DREPO</name>
<feature type="coiled-coil region" evidence="1">
    <location>
        <begin position="93"/>
        <end position="127"/>
    </location>
</feature>
<dbReference type="Proteomes" id="UP000828390">
    <property type="component" value="Unassembled WGS sequence"/>
</dbReference>
<feature type="region of interest" description="Disordered" evidence="2">
    <location>
        <begin position="1"/>
        <end position="25"/>
    </location>
</feature>
<evidence type="ECO:0000313" key="4">
    <source>
        <dbReference type="Proteomes" id="UP000828390"/>
    </source>
</evidence>
<comment type="caution">
    <text evidence="3">The sequence shown here is derived from an EMBL/GenBank/DDBJ whole genome shotgun (WGS) entry which is preliminary data.</text>
</comment>
<dbReference type="PANTHER" id="PTHR11505">
    <property type="entry name" value="L1 TRANSPOSABLE ELEMENT-RELATED"/>
    <property type="match status" value="1"/>
</dbReference>
<dbReference type="EMBL" id="JAIWYP010000001">
    <property type="protein sequence ID" value="KAH3890302.1"/>
    <property type="molecule type" value="Genomic_DNA"/>
</dbReference>
<evidence type="ECO:0000256" key="2">
    <source>
        <dbReference type="SAM" id="MobiDB-lite"/>
    </source>
</evidence>
<keyword evidence="4" id="KW-1185">Reference proteome</keyword>
<gene>
    <name evidence="3" type="ORF">DPMN_014378</name>
</gene>